<dbReference type="Pfam" id="PF02893">
    <property type="entry name" value="GRAM"/>
    <property type="match status" value="1"/>
</dbReference>
<evidence type="ECO:0000313" key="2">
    <source>
        <dbReference type="EMBL" id="AFM40429.1"/>
    </source>
</evidence>
<dbReference type="InterPro" id="IPR011993">
    <property type="entry name" value="PH-like_dom_sf"/>
</dbReference>
<accession>I4D3Q5</accession>
<dbReference type="AlphaFoldDB" id="I4D3Q5"/>
<protein>
    <recommendedName>
        <fullName evidence="1">GRAM domain-containing protein</fullName>
    </recommendedName>
</protein>
<proteinExistence type="predicted"/>
<dbReference type="HOGENOM" id="CLU_2092831_0_0_9"/>
<name>I4D3Q5_DESAJ</name>
<reference evidence="2 3" key="1">
    <citation type="journal article" date="2012" name="J. Bacteriol.">
        <title>Complete genome sequences of Desulfosporosinus orientis DSM765T, Desulfosporosinus youngiae DSM17734T, Desulfosporosinus meridiei DSM13257T, and Desulfosporosinus acidiphilus DSM22704T.</title>
        <authorList>
            <person name="Pester M."/>
            <person name="Brambilla E."/>
            <person name="Alazard D."/>
            <person name="Rattei T."/>
            <person name="Weinmaier T."/>
            <person name="Han J."/>
            <person name="Lucas S."/>
            <person name="Lapidus A."/>
            <person name="Cheng J.F."/>
            <person name="Goodwin L."/>
            <person name="Pitluck S."/>
            <person name="Peters L."/>
            <person name="Ovchinnikova G."/>
            <person name="Teshima H."/>
            <person name="Detter J.C."/>
            <person name="Han C.S."/>
            <person name="Tapia R."/>
            <person name="Land M.L."/>
            <person name="Hauser L."/>
            <person name="Kyrpides N.C."/>
            <person name="Ivanova N.N."/>
            <person name="Pagani I."/>
            <person name="Huntmann M."/>
            <person name="Wei C.L."/>
            <person name="Davenport K.W."/>
            <person name="Daligault H."/>
            <person name="Chain P.S."/>
            <person name="Chen A."/>
            <person name="Mavromatis K."/>
            <person name="Markowitz V."/>
            <person name="Szeto E."/>
            <person name="Mikhailova N."/>
            <person name="Pati A."/>
            <person name="Wagner M."/>
            <person name="Woyke T."/>
            <person name="Ollivier B."/>
            <person name="Klenk H.P."/>
            <person name="Spring S."/>
            <person name="Loy A."/>
        </authorList>
    </citation>
    <scope>NUCLEOTIDE SEQUENCE [LARGE SCALE GENOMIC DNA]</scope>
    <source>
        <strain evidence="3">DSM 22704 / JCM 16185 / SJ4</strain>
    </source>
</reference>
<dbReference type="RefSeq" id="WP_014826436.1">
    <property type="nucleotide sequence ID" value="NC_018068.1"/>
</dbReference>
<evidence type="ECO:0000259" key="1">
    <source>
        <dbReference type="Pfam" id="PF02893"/>
    </source>
</evidence>
<evidence type="ECO:0000313" key="3">
    <source>
        <dbReference type="Proteomes" id="UP000002892"/>
    </source>
</evidence>
<dbReference type="EMBL" id="CP003639">
    <property type="protein sequence ID" value="AFM40429.1"/>
    <property type="molecule type" value="Genomic_DNA"/>
</dbReference>
<organism evidence="2 3">
    <name type="scientific">Desulfosporosinus acidiphilus (strain DSM 22704 / JCM 16185 / SJ4)</name>
    <dbReference type="NCBI Taxonomy" id="646529"/>
    <lineage>
        <taxon>Bacteria</taxon>
        <taxon>Bacillati</taxon>
        <taxon>Bacillota</taxon>
        <taxon>Clostridia</taxon>
        <taxon>Eubacteriales</taxon>
        <taxon>Desulfitobacteriaceae</taxon>
        <taxon>Desulfosporosinus</taxon>
    </lineage>
</organism>
<gene>
    <name evidence="2" type="ordered locus">Desaci_1406</name>
</gene>
<sequence>MENGKIEDDETLLLERSLFNYRINMFVAINGKLKITDKTVIWYNKKHNYRIPLEKITSIEQRNFLFLIKTGIRIKTQGMKKKNLSFVSFPSERDDIIKVVKSEMNIINAIDLHSLG</sequence>
<dbReference type="KEGG" id="dai:Desaci_1406"/>
<dbReference type="InterPro" id="IPR004182">
    <property type="entry name" value="GRAM"/>
</dbReference>
<keyword evidence="3" id="KW-1185">Reference proteome</keyword>
<dbReference type="Gene3D" id="2.30.29.30">
    <property type="entry name" value="Pleckstrin-homology domain (PH domain)/Phosphotyrosine-binding domain (PTB)"/>
    <property type="match status" value="1"/>
</dbReference>
<feature type="domain" description="GRAM" evidence="1">
    <location>
        <begin position="24"/>
        <end position="105"/>
    </location>
</feature>
<dbReference type="Proteomes" id="UP000002892">
    <property type="component" value="Chromosome"/>
</dbReference>